<keyword evidence="2" id="KW-1185">Reference proteome</keyword>
<protein>
    <submittedName>
        <fullName evidence="1">Ribosomal protein L23</fullName>
    </submittedName>
</protein>
<dbReference type="EMBL" id="VUJX02000001">
    <property type="protein sequence ID" value="KAL0944420.1"/>
    <property type="molecule type" value="Genomic_DNA"/>
</dbReference>
<sequence>MTTAVAEAVARRAPEAFRLGKKEIFLPNHVITFIRKDRQPPNWATFHVPLTFTKFDLRDYLWNLYGVETTAVRAWVKQTAVQRKSNRGGYFRPQSQKFMMVEMTKPFVWPSPPEDLEPWNKKLWEAREQSSSKQYKADYQRQLGKLVYPSKEPADAARKKLRQEAKTLLSGSKKWTGPEQLDSKWDSIVKASKRK</sequence>
<name>A0ACC3ZJZ9_COLTU</name>
<accession>A0ACC3ZJZ9</accession>
<dbReference type="Proteomes" id="UP000805649">
    <property type="component" value="Unassembled WGS sequence"/>
</dbReference>
<organism evidence="1 2">
    <name type="scientific">Colletotrichum truncatum</name>
    <name type="common">Anthracnose fungus</name>
    <name type="synonym">Colletotrichum capsici</name>
    <dbReference type="NCBI Taxonomy" id="5467"/>
    <lineage>
        <taxon>Eukaryota</taxon>
        <taxon>Fungi</taxon>
        <taxon>Dikarya</taxon>
        <taxon>Ascomycota</taxon>
        <taxon>Pezizomycotina</taxon>
        <taxon>Sordariomycetes</taxon>
        <taxon>Hypocreomycetidae</taxon>
        <taxon>Glomerellales</taxon>
        <taxon>Glomerellaceae</taxon>
        <taxon>Colletotrichum</taxon>
        <taxon>Colletotrichum truncatum species complex</taxon>
    </lineage>
</organism>
<proteinExistence type="predicted"/>
<reference evidence="1 2" key="1">
    <citation type="journal article" date="2020" name="Phytopathology">
        <title>Genome Sequence Resources of Colletotrichum truncatum, C. plurivorum, C. musicola, and C. sojae: Four Species Pathogenic to Soybean (Glycine max).</title>
        <authorList>
            <person name="Rogerio F."/>
            <person name="Boufleur T.R."/>
            <person name="Ciampi-Guillardi M."/>
            <person name="Sukno S.A."/>
            <person name="Thon M.R."/>
            <person name="Massola Junior N.S."/>
            <person name="Baroncelli R."/>
        </authorList>
    </citation>
    <scope>NUCLEOTIDE SEQUENCE [LARGE SCALE GENOMIC DNA]</scope>
    <source>
        <strain evidence="1 2">CMES1059</strain>
    </source>
</reference>
<keyword evidence="1" id="KW-0689">Ribosomal protein</keyword>
<keyword evidence="1" id="KW-0687">Ribonucleoprotein</keyword>
<evidence type="ECO:0000313" key="1">
    <source>
        <dbReference type="EMBL" id="KAL0944420.1"/>
    </source>
</evidence>
<evidence type="ECO:0000313" key="2">
    <source>
        <dbReference type="Proteomes" id="UP000805649"/>
    </source>
</evidence>
<comment type="caution">
    <text evidence="1">The sequence shown here is derived from an EMBL/GenBank/DDBJ whole genome shotgun (WGS) entry which is preliminary data.</text>
</comment>
<gene>
    <name evidence="1" type="ORF">CTRU02_202307</name>
</gene>